<comment type="caution">
    <text evidence="2">The sequence shown here is derived from an EMBL/GenBank/DDBJ whole genome shotgun (WGS) entry which is preliminary data.</text>
</comment>
<dbReference type="Proteomes" id="UP000214646">
    <property type="component" value="Unassembled WGS sequence"/>
</dbReference>
<feature type="compositionally biased region" description="Basic and acidic residues" evidence="1">
    <location>
        <begin position="34"/>
        <end position="60"/>
    </location>
</feature>
<proteinExistence type="predicted"/>
<organism evidence="2 3">
    <name type="scientific">Fimbriiglobus ruber</name>
    <dbReference type="NCBI Taxonomy" id="1908690"/>
    <lineage>
        <taxon>Bacteria</taxon>
        <taxon>Pseudomonadati</taxon>
        <taxon>Planctomycetota</taxon>
        <taxon>Planctomycetia</taxon>
        <taxon>Gemmatales</taxon>
        <taxon>Gemmataceae</taxon>
        <taxon>Fimbriiglobus</taxon>
    </lineage>
</organism>
<keyword evidence="3" id="KW-1185">Reference proteome</keyword>
<evidence type="ECO:0000313" key="3">
    <source>
        <dbReference type="Proteomes" id="UP000214646"/>
    </source>
</evidence>
<reference evidence="3" key="1">
    <citation type="submission" date="2017-06" db="EMBL/GenBank/DDBJ databases">
        <title>Genome analysis of Fimbriiglobus ruber SP5, the first member of the order Planctomycetales with confirmed chitinolytic capability.</title>
        <authorList>
            <person name="Ravin N.V."/>
            <person name="Rakitin A.L."/>
            <person name="Ivanova A.A."/>
            <person name="Beletsky A.V."/>
            <person name="Kulichevskaya I.S."/>
            <person name="Mardanov A.V."/>
            <person name="Dedysh S.N."/>
        </authorList>
    </citation>
    <scope>NUCLEOTIDE SEQUENCE [LARGE SCALE GENOMIC DNA]</scope>
    <source>
        <strain evidence="3">SP5</strain>
    </source>
</reference>
<protein>
    <submittedName>
        <fullName evidence="2">Uncharacterized protein</fullName>
    </submittedName>
</protein>
<feature type="region of interest" description="Disordered" evidence="1">
    <location>
        <begin position="1"/>
        <end position="60"/>
    </location>
</feature>
<evidence type="ECO:0000256" key="1">
    <source>
        <dbReference type="SAM" id="MobiDB-lite"/>
    </source>
</evidence>
<dbReference type="EMBL" id="NIDE01000014">
    <property type="protein sequence ID" value="OWK37919.1"/>
    <property type="molecule type" value="Genomic_DNA"/>
</dbReference>
<accession>A0A225DL75</accession>
<dbReference type="AlphaFoldDB" id="A0A225DL75"/>
<gene>
    <name evidence="2" type="ORF">FRUB_07039</name>
</gene>
<sequence>MLAEKLAHLGTDPGRFRRDRSRPHLGSRPTPKQHHADNDEREKQRTPGRKADEEATDRTIPRVALLGNPHLDLSACRIRGTSDSLIVHDRGNRPKLLG</sequence>
<name>A0A225DL75_9BACT</name>
<evidence type="ECO:0000313" key="2">
    <source>
        <dbReference type="EMBL" id="OWK37919.1"/>
    </source>
</evidence>